<comment type="caution">
    <text evidence="18">The sequence shown here is derived from an EMBL/GenBank/DDBJ whole genome shotgun (WGS) entry which is preliminary data.</text>
</comment>
<keyword evidence="12 14" id="KW-0378">Hydrolase</keyword>
<keyword evidence="10 14" id="KW-0479">Metal-binding</keyword>
<dbReference type="InterPro" id="IPR012337">
    <property type="entry name" value="RNaseH-like_sf"/>
</dbReference>
<comment type="cofactor">
    <cofactor evidence="2">
        <name>Mg(2+)</name>
        <dbReference type="ChEBI" id="CHEBI:18420"/>
    </cofactor>
</comment>
<evidence type="ECO:0000256" key="3">
    <source>
        <dbReference type="ARBA" id="ARBA00004065"/>
    </source>
</evidence>
<evidence type="ECO:0000256" key="12">
    <source>
        <dbReference type="ARBA" id="ARBA00022801"/>
    </source>
</evidence>
<keyword evidence="8 14" id="KW-0963">Cytoplasm</keyword>
<dbReference type="Pfam" id="PF01351">
    <property type="entry name" value="RNase_HII"/>
    <property type="match status" value="1"/>
</dbReference>
<evidence type="ECO:0000256" key="6">
    <source>
        <dbReference type="ARBA" id="ARBA00012180"/>
    </source>
</evidence>
<evidence type="ECO:0000256" key="11">
    <source>
        <dbReference type="ARBA" id="ARBA00022759"/>
    </source>
</evidence>
<comment type="cofactor">
    <cofactor evidence="14 15">
        <name>Mn(2+)</name>
        <dbReference type="ChEBI" id="CHEBI:29035"/>
    </cofactor>
    <cofactor evidence="14 15">
        <name>Mg(2+)</name>
        <dbReference type="ChEBI" id="CHEBI:18420"/>
    </cofactor>
    <text evidence="14 15">Manganese or magnesium. Binds 1 divalent metal ion per monomer in the absence of substrate. May bind a second metal ion after substrate binding.</text>
</comment>
<dbReference type="InterPro" id="IPR022898">
    <property type="entry name" value="RNase_HII"/>
</dbReference>
<sequence length="224" mass="24077">MSRSASDSPTLFDLPVRPDFSLENSARREGLWPVAGTDEAGRGPLAGPVVAAAVILDPDNIPDGLDDSKRMDSAARNAVFDEILARAVSVSFSSVCAHSIDCGDIRKASLEAMRRSVANLCTPPKMVLADGRDVPPALPCLGRAVVKGDQRSQSIAAASIVAKVIRDRMMCRVGDHDPRYGFEVHMGYATARHRAAIDSSGPMVRLHRLSFAPFRLRELEPTGT</sequence>
<evidence type="ECO:0000256" key="1">
    <source>
        <dbReference type="ARBA" id="ARBA00000077"/>
    </source>
</evidence>
<comment type="subcellular location">
    <subcellularLocation>
        <location evidence="4 14">Cytoplasm</location>
    </subcellularLocation>
</comment>
<evidence type="ECO:0000259" key="17">
    <source>
        <dbReference type="PROSITE" id="PS51975"/>
    </source>
</evidence>
<organism evidence="18 19">
    <name type="scientific">Aquamicrobium zhengzhouense</name>
    <dbReference type="NCBI Taxonomy" id="2781738"/>
    <lineage>
        <taxon>Bacteria</taxon>
        <taxon>Pseudomonadati</taxon>
        <taxon>Pseudomonadota</taxon>
        <taxon>Alphaproteobacteria</taxon>
        <taxon>Hyphomicrobiales</taxon>
        <taxon>Phyllobacteriaceae</taxon>
        <taxon>Aquamicrobium</taxon>
    </lineage>
</organism>
<comment type="function">
    <text evidence="3 14 16">Endonuclease that specifically degrades the RNA of RNA-DNA hybrids.</text>
</comment>
<keyword evidence="9 14" id="KW-0540">Nuclease</keyword>
<reference evidence="18 19" key="1">
    <citation type="submission" date="2020-10" db="EMBL/GenBank/DDBJ databases">
        <title>Aquamicrobium zhengzhouensis sp. nov., a exopolysaccharide producing bacterium isolated from farmland soil.</title>
        <authorList>
            <person name="Wang X."/>
        </authorList>
    </citation>
    <scope>NUCLEOTIDE SEQUENCE [LARGE SCALE GENOMIC DNA]</scope>
    <source>
        <strain evidence="19">cd-1</strain>
    </source>
</reference>
<keyword evidence="13 14" id="KW-0464">Manganese</keyword>
<dbReference type="Gene3D" id="3.30.420.10">
    <property type="entry name" value="Ribonuclease H-like superfamily/Ribonuclease H"/>
    <property type="match status" value="1"/>
</dbReference>
<dbReference type="InterPro" id="IPR036397">
    <property type="entry name" value="RNaseH_sf"/>
</dbReference>
<dbReference type="EC" id="3.1.26.4" evidence="6 14"/>
<protein>
    <recommendedName>
        <fullName evidence="7 14">Ribonuclease HII</fullName>
        <shortName evidence="14">RNase HII</shortName>
        <ecNumber evidence="6 14">3.1.26.4</ecNumber>
    </recommendedName>
</protein>
<evidence type="ECO:0000256" key="14">
    <source>
        <dbReference type="HAMAP-Rule" id="MF_00052"/>
    </source>
</evidence>
<evidence type="ECO:0000313" key="19">
    <source>
        <dbReference type="Proteomes" id="UP000601789"/>
    </source>
</evidence>
<feature type="binding site" evidence="14 15">
    <location>
        <position position="130"/>
    </location>
    <ligand>
        <name>a divalent metal cation</name>
        <dbReference type="ChEBI" id="CHEBI:60240"/>
    </ligand>
</feature>
<dbReference type="RefSeq" id="WP_198477486.1">
    <property type="nucleotide sequence ID" value="NZ_JADGMQ010000012.1"/>
</dbReference>
<comment type="catalytic activity">
    <reaction evidence="1 14 15 16">
        <text>Endonucleolytic cleavage to 5'-phosphomonoester.</text>
        <dbReference type="EC" id="3.1.26.4"/>
    </reaction>
</comment>
<feature type="domain" description="RNase H type-2" evidence="17">
    <location>
        <begin position="32"/>
        <end position="223"/>
    </location>
</feature>
<dbReference type="PANTHER" id="PTHR10954">
    <property type="entry name" value="RIBONUCLEASE H2 SUBUNIT A"/>
    <property type="match status" value="1"/>
</dbReference>
<evidence type="ECO:0000256" key="16">
    <source>
        <dbReference type="RuleBase" id="RU003515"/>
    </source>
</evidence>
<evidence type="ECO:0000256" key="5">
    <source>
        <dbReference type="ARBA" id="ARBA00007383"/>
    </source>
</evidence>
<dbReference type="PANTHER" id="PTHR10954:SF18">
    <property type="entry name" value="RIBONUCLEASE HII"/>
    <property type="match status" value="1"/>
</dbReference>
<evidence type="ECO:0000256" key="8">
    <source>
        <dbReference type="ARBA" id="ARBA00022490"/>
    </source>
</evidence>
<evidence type="ECO:0000256" key="7">
    <source>
        <dbReference type="ARBA" id="ARBA00019179"/>
    </source>
</evidence>
<dbReference type="EMBL" id="JADGMQ010000012">
    <property type="protein sequence ID" value="MBI1621944.1"/>
    <property type="molecule type" value="Genomic_DNA"/>
</dbReference>
<feature type="binding site" evidence="14 15">
    <location>
        <position position="39"/>
    </location>
    <ligand>
        <name>a divalent metal cation</name>
        <dbReference type="ChEBI" id="CHEBI:60240"/>
    </ligand>
</feature>
<evidence type="ECO:0000256" key="9">
    <source>
        <dbReference type="ARBA" id="ARBA00022722"/>
    </source>
</evidence>
<proteinExistence type="inferred from homology"/>
<dbReference type="Proteomes" id="UP000601789">
    <property type="component" value="Unassembled WGS sequence"/>
</dbReference>
<dbReference type="GO" id="GO:0004523">
    <property type="term" value="F:RNA-DNA hybrid ribonuclease activity"/>
    <property type="evidence" value="ECO:0007669"/>
    <property type="project" value="UniProtKB-EC"/>
</dbReference>
<feature type="binding site" evidence="14 15">
    <location>
        <position position="38"/>
    </location>
    <ligand>
        <name>a divalent metal cation</name>
        <dbReference type="ChEBI" id="CHEBI:60240"/>
    </ligand>
</feature>
<dbReference type="NCBIfam" id="NF000595">
    <property type="entry name" value="PRK00015.1-3"/>
    <property type="match status" value="1"/>
</dbReference>
<dbReference type="InterPro" id="IPR024567">
    <property type="entry name" value="RNase_HII/HIII_dom"/>
</dbReference>
<name>A0ABS0SF62_9HYPH</name>
<evidence type="ECO:0000256" key="13">
    <source>
        <dbReference type="ARBA" id="ARBA00023211"/>
    </source>
</evidence>
<keyword evidence="19" id="KW-1185">Reference proteome</keyword>
<evidence type="ECO:0000256" key="2">
    <source>
        <dbReference type="ARBA" id="ARBA00001946"/>
    </source>
</evidence>
<evidence type="ECO:0000256" key="4">
    <source>
        <dbReference type="ARBA" id="ARBA00004496"/>
    </source>
</evidence>
<accession>A0ABS0SF62</accession>
<evidence type="ECO:0000256" key="15">
    <source>
        <dbReference type="PROSITE-ProRule" id="PRU01319"/>
    </source>
</evidence>
<keyword evidence="11 14" id="KW-0255">Endonuclease</keyword>
<dbReference type="InterPro" id="IPR001352">
    <property type="entry name" value="RNase_HII/HIII"/>
</dbReference>
<dbReference type="PROSITE" id="PS51975">
    <property type="entry name" value="RNASE_H_2"/>
    <property type="match status" value="1"/>
</dbReference>
<dbReference type="CDD" id="cd07182">
    <property type="entry name" value="RNase_HII_bacteria_HII_like"/>
    <property type="match status" value="1"/>
</dbReference>
<gene>
    <name evidence="14" type="primary">rnhB</name>
    <name evidence="18" type="ORF">IOD40_14885</name>
</gene>
<comment type="similarity">
    <text evidence="5 14 16">Belongs to the RNase HII family.</text>
</comment>
<evidence type="ECO:0000313" key="18">
    <source>
        <dbReference type="EMBL" id="MBI1621944.1"/>
    </source>
</evidence>
<evidence type="ECO:0000256" key="10">
    <source>
        <dbReference type="ARBA" id="ARBA00022723"/>
    </source>
</evidence>
<dbReference type="HAMAP" id="MF_00052_B">
    <property type="entry name" value="RNase_HII_B"/>
    <property type="match status" value="1"/>
</dbReference>
<dbReference type="SUPFAM" id="SSF53098">
    <property type="entry name" value="Ribonuclease H-like"/>
    <property type="match status" value="1"/>
</dbReference>